<reference evidence="1 2" key="1">
    <citation type="submission" date="2014-08" db="EMBL/GenBank/DDBJ databases">
        <authorList>
            <person name="Moulin Lionel"/>
        </authorList>
    </citation>
    <scope>NUCLEOTIDE SEQUENCE [LARGE SCALE GENOMIC DNA]</scope>
</reference>
<gene>
    <name evidence="1" type="ORF">MPLDJ20_60007</name>
</gene>
<evidence type="ECO:0000313" key="1">
    <source>
        <dbReference type="EMBL" id="CDX42822.1"/>
    </source>
</evidence>
<proteinExistence type="predicted"/>
<accession>A0A090FMF1</accession>
<dbReference type="EMBL" id="CCNB01000043">
    <property type="protein sequence ID" value="CDX42822.1"/>
    <property type="molecule type" value="Genomic_DNA"/>
</dbReference>
<organism evidence="1 2">
    <name type="scientific">Mesorhizobium plurifarium</name>
    <dbReference type="NCBI Taxonomy" id="69974"/>
    <lineage>
        <taxon>Bacteria</taxon>
        <taxon>Pseudomonadati</taxon>
        <taxon>Pseudomonadota</taxon>
        <taxon>Alphaproteobacteria</taxon>
        <taxon>Hyphomicrobiales</taxon>
        <taxon>Phyllobacteriaceae</taxon>
        <taxon>Mesorhizobium</taxon>
    </lineage>
</organism>
<name>A0A090FMF1_MESPL</name>
<protein>
    <submittedName>
        <fullName evidence="1">Uncharacterized protein</fullName>
    </submittedName>
</protein>
<dbReference type="AlphaFoldDB" id="A0A090FMF1"/>
<evidence type="ECO:0000313" key="2">
    <source>
        <dbReference type="Proteomes" id="UP000046373"/>
    </source>
</evidence>
<dbReference type="Proteomes" id="UP000046373">
    <property type="component" value="Unassembled WGS sequence"/>
</dbReference>
<sequence>MAKKQNRLFGFFNMNAAENTAQYITANHNIYIRSINFTAIGESAIKENDDQASTVKIHRSIWIR</sequence>